<evidence type="ECO:0000313" key="2">
    <source>
        <dbReference type="Proteomes" id="UP000219669"/>
    </source>
</evidence>
<accession>A0A286EFZ0</accession>
<dbReference type="Proteomes" id="UP000219669">
    <property type="component" value="Unassembled WGS sequence"/>
</dbReference>
<dbReference type="AlphaFoldDB" id="A0A286EFZ0"/>
<protein>
    <submittedName>
        <fullName evidence="1">Uncharacterized protein</fullName>
    </submittedName>
</protein>
<evidence type="ECO:0000313" key="1">
    <source>
        <dbReference type="EMBL" id="SOD69845.1"/>
    </source>
</evidence>
<name>A0A286EFZ0_9NEIS</name>
<dbReference type="EMBL" id="OCNF01000019">
    <property type="protein sequence ID" value="SOD69845.1"/>
    <property type="molecule type" value="Genomic_DNA"/>
</dbReference>
<reference evidence="1 2" key="1">
    <citation type="submission" date="2017-09" db="EMBL/GenBank/DDBJ databases">
        <authorList>
            <person name="Ehlers B."/>
            <person name="Leendertz F.H."/>
        </authorList>
    </citation>
    <scope>NUCLEOTIDE SEQUENCE [LARGE SCALE GENOMIC DNA]</scope>
    <source>
        <strain evidence="1 2">DSM 16848</strain>
    </source>
</reference>
<proteinExistence type="predicted"/>
<organism evidence="1 2">
    <name type="scientific">Alysiella filiformis DSM 16848</name>
    <dbReference type="NCBI Taxonomy" id="1120981"/>
    <lineage>
        <taxon>Bacteria</taxon>
        <taxon>Pseudomonadati</taxon>
        <taxon>Pseudomonadota</taxon>
        <taxon>Betaproteobacteria</taxon>
        <taxon>Neisseriales</taxon>
        <taxon>Neisseriaceae</taxon>
        <taxon>Alysiella</taxon>
    </lineage>
</organism>
<keyword evidence="2" id="KW-1185">Reference proteome</keyword>
<gene>
    <name evidence="1" type="ORF">SAMN02746062_01858</name>
</gene>
<sequence length="49" mass="5852">MRCRFRQPENLNPHHIKNTACMITSGDCFDKLTHQLINQFFHAFDFVDL</sequence>